<dbReference type="STRING" id="1505723.SAMN04487792_0429"/>
<dbReference type="Gene3D" id="3.40.50.620">
    <property type="entry name" value="HUPs"/>
    <property type="match status" value="1"/>
</dbReference>
<dbReference type="PANTHER" id="PTHR43033:SF1">
    <property type="entry name" value="TRNA(ILE)-LYSIDINE SYNTHASE-RELATED"/>
    <property type="match status" value="1"/>
</dbReference>
<dbReference type="Pfam" id="PF01171">
    <property type="entry name" value="ATP_bind_3"/>
    <property type="match status" value="1"/>
</dbReference>
<sequence length="419" mass="48813">MQIENFFNQRKISLSAKTLVVATSGGPDSMALLDMLYKLRGKYNFRLVAAHLDHQLRPDAHREIEVINNYCQNKEIAVVNEYWPVEMHPEKGIEAAARAYRYSFLLRTARARHADYLLTAHHLDDLIENILLKFIRSGNPSEMNNLQAISHFQEFLLLRPLLSMEKVDLLAYNKANHIPFVIDQTNGQDDVLRNRLRHNVVPLLKKENPLIGRNALRFSNQINLLLSLVAHRFDQLAQPEPFVGVSYRLPISTLSTLSRAEQISYWQYFIWRTWHRRVNENLSGFKLISYQGYFYLCKNKLRVLEKSKSIKIDYEFSFNQRRFIISRSKQEHGNLIDCFKAPAKAKFSVGLLAQGEKLPLKNGHHVLSKKKFAENCIPNLLRPYCLSVYANGVTVYVEHTYHNQLVSENEQKYYIYATN</sequence>
<keyword evidence="2 6" id="KW-0819">tRNA processing</keyword>
<keyword evidence="1 6" id="KW-0436">Ligase</keyword>
<dbReference type="GO" id="GO:0006400">
    <property type="term" value="P:tRNA modification"/>
    <property type="evidence" value="ECO:0007669"/>
    <property type="project" value="UniProtKB-UniRule"/>
</dbReference>
<proteinExistence type="inferred from homology"/>
<dbReference type="InterPro" id="IPR014729">
    <property type="entry name" value="Rossmann-like_a/b/a_fold"/>
</dbReference>
<protein>
    <recommendedName>
        <fullName evidence="6">tRNA(Ile)-lysidine synthase</fullName>
        <ecNumber evidence="6">6.3.4.19</ecNumber>
    </recommendedName>
    <alternativeName>
        <fullName evidence="6">tRNA(Ile)-2-lysyl-cytidine synthase</fullName>
    </alternativeName>
    <alternativeName>
        <fullName evidence="6">tRNA(Ile)-lysidine synthetase</fullName>
    </alternativeName>
</protein>
<evidence type="ECO:0000256" key="2">
    <source>
        <dbReference type="ARBA" id="ARBA00022694"/>
    </source>
</evidence>
<evidence type="ECO:0000313" key="9">
    <source>
        <dbReference type="Proteomes" id="UP000199599"/>
    </source>
</evidence>
<dbReference type="NCBIfam" id="TIGR02432">
    <property type="entry name" value="lysidine_TilS_N"/>
    <property type="match status" value="1"/>
</dbReference>
<comment type="similarity">
    <text evidence="6">Belongs to the tRNA(Ile)-lysidine synthase family.</text>
</comment>
<dbReference type="Proteomes" id="UP000199599">
    <property type="component" value="Unassembled WGS sequence"/>
</dbReference>
<keyword evidence="4 6" id="KW-0067">ATP-binding</keyword>
<comment type="subcellular location">
    <subcellularLocation>
        <location evidence="6">Cytoplasm</location>
    </subcellularLocation>
</comment>
<dbReference type="SUPFAM" id="SSF52402">
    <property type="entry name" value="Adenine nucleotide alpha hydrolases-like"/>
    <property type="match status" value="1"/>
</dbReference>
<dbReference type="InterPro" id="IPR012094">
    <property type="entry name" value="tRNA_Ile_lys_synt"/>
</dbReference>
<dbReference type="InterPro" id="IPR012795">
    <property type="entry name" value="tRNA_Ile_lys_synt_N"/>
</dbReference>
<dbReference type="GO" id="GO:0005524">
    <property type="term" value="F:ATP binding"/>
    <property type="evidence" value="ECO:0007669"/>
    <property type="project" value="UniProtKB-UniRule"/>
</dbReference>
<evidence type="ECO:0000259" key="7">
    <source>
        <dbReference type="Pfam" id="PF01171"/>
    </source>
</evidence>
<dbReference type="EMBL" id="FOMN01000002">
    <property type="protein sequence ID" value="SFD35347.1"/>
    <property type="molecule type" value="Genomic_DNA"/>
</dbReference>
<dbReference type="PANTHER" id="PTHR43033">
    <property type="entry name" value="TRNA(ILE)-LYSIDINE SYNTHASE-RELATED"/>
    <property type="match status" value="1"/>
</dbReference>
<evidence type="ECO:0000256" key="6">
    <source>
        <dbReference type="HAMAP-Rule" id="MF_01161"/>
    </source>
</evidence>
<dbReference type="GO" id="GO:0032267">
    <property type="term" value="F:tRNA(Ile)-lysidine synthase activity"/>
    <property type="evidence" value="ECO:0007669"/>
    <property type="project" value="UniProtKB-EC"/>
</dbReference>
<comment type="domain">
    <text evidence="6">The N-terminal region contains the highly conserved SGGXDS motif, predicted to be a P-loop motif involved in ATP binding.</text>
</comment>
<dbReference type="CDD" id="cd01992">
    <property type="entry name" value="TilS_N"/>
    <property type="match status" value="1"/>
</dbReference>
<dbReference type="GO" id="GO:0005737">
    <property type="term" value="C:cytoplasm"/>
    <property type="evidence" value="ECO:0007669"/>
    <property type="project" value="UniProtKB-SubCell"/>
</dbReference>
<feature type="domain" description="tRNA(Ile)-lysidine/2-thiocytidine synthase N-terminal" evidence="7">
    <location>
        <begin position="19"/>
        <end position="199"/>
    </location>
</feature>
<dbReference type="HAMAP" id="MF_01161">
    <property type="entry name" value="tRNA_Ile_lys_synt"/>
    <property type="match status" value="1"/>
</dbReference>
<gene>
    <name evidence="6" type="primary">tilS</name>
    <name evidence="8" type="ORF">SAMN04487792_0429</name>
</gene>
<evidence type="ECO:0000256" key="5">
    <source>
        <dbReference type="ARBA" id="ARBA00048539"/>
    </source>
</evidence>
<keyword evidence="6" id="KW-0963">Cytoplasm</keyword>
<evidence type="ECO:0000256" key="4">
    <source>
        <dbReference type="ARBA" id="ARBA00022840"/>
    </source>
</evidence>
<dbReference type="InterPro" id="IPR011063">
    <property type="entry name" value="TilS/TtcA_N"/>
</dbReference>
<comment type="function">
    <text evidence="6">Ligates lysine onto the cytidine present at position 34 of the AUA codon-specific tRNA(Ile) that contains the anticodon CAU, in an ATP-dependent manner. Cytidine is converted to lysidine, thus changing the amino acid specificity of the tRNA from methionine to isoleucine.</text>
</comment>
<name>A0A1I1RMX8_9LACO</name>
<accession>A0A1I1RMX8</accession>
<dbReference type="EC" id="6.3.4.19" evidence="6"/>
<evidence type="ECO:0000313" key="8">
    <source>
        <dbReference type="EMBL" id="SFD35347.1"/>
    </source>
</evidence>
<evidence type="ECO:0000256" key="1">
    <source>
        <dbReference type="ARBA" id="ARBA00022598"/>
    </source>
</evidence>
<comment type="catalytic activity">
    <reaction evidence="5 6">
        <text>cytidine(34) in tRNA(Ile2) + L-lysine + ATP = lysidine(34) in tRNA(Ile2) + AMP + diphosphate + H(+)</text>
        <dbReference type="Rhea" id="RHEA:43744"/>
        <dbReference type="Rhea" id="RHEA-COMP:10625"/>
        <dbReference type="Rhea" id="RHEA-COMP:10670"/>
        <dbReference type="ChEBI" id="CHEBI:15378"/>
        <dbReference type="ChEBI" id="CHEBI:30616"/>
        <dbReference type="ChEBI" id="CHEBI:32551"/>
        <dbReference type="ChEBI" id="CHEBI:33019"/>
        <dbReference type="ChEBI" id="CHEBI:82748"/>
        <dbReference type="ChEBI" id="CHEBI:83665"/>
        <dbReference type="ChEBI" id="CHEBI:456215"/>
        <dbReference type="EC" id="6.3.4.19"/>
    </reaction>
</comment>
<evidence type="ECO:0000256" key="3">
    <source>
        <dbReference type="ARBA" id="ARBA00022741"/>
    </source>
</evidence>
<feature type="binding site" evidence="6">
    <location>
        <begin position="24"/>
        <end position="29"/>
    </location>
    <ligand>
        <name>ATP</name>
        <dbReference type="ChEBI" id="CHEBI:30616"/>
    </ligand>
</feature>
<reference evidence="9" key="1">
    <citation type="submission" date="2016-10" db="EMBL/GenBank/DDBJ databases">
        <authorList>
            <person name="Varghese N."/>
            <person name="Submissions S."/>
        </authorList>
    </citation>
    <scope>NUCLEOTIDE SEQUENCE [LARGE SCALE GENOMIC DNA]</scope>
    <source>
        <strain evidence="9">R-53102</strain>
    </source>
</reference>
<keyword evidence="3 6" id="KW-0547">Nucleotide-binding</keyword>
<dbReference type="RefSeq" id="WP_090092368.1">
    <property type="nucleotide sequence ID" value="NZ_CBCRVU010000002.1"/>
</dbReference>
<organism evidence="8 9">
    <name type="scientific">Lactobacillus bombicola</name>
    <dbReference type="NCBI Taxonomy" id="1505723"/>
    <lineage>
        <taxon>Bacteria</taxon>
        <taxon>Bacillati</taxon>
        <taxon>Bacillota</taxon>
        <taxon>Bacilli</taxon>
        <taxon>Lactobacillales</taxon>
        <taxon>Lactobacillaceae</taxon>
        <taxon>Lactobacillus</taxon>
    </lineage>
</organism>
<dbReference type="AlphaFoldDB" id="A0A1I1RMX8"/>